<dbReference type="OrthoDB" id="2695269at2"/>
<evidence type="ECO:0000313" key="2">
    <source>
        <dbReference type="EMBL" id="KEZ53873.1"/>
    </source>
</evidence>
<keyword evidence="3" id="KW-1185">Reference proteome</keyword>
<dbReference type="EMBL" id="JNVC02000001">
    <property type="protein sequence ID" value="KEZ53873.1"/>
    <property type="molecule type" value="Genomic_DNA"/>
</dbReference>
<feature type="region of interest" description="Disordered" evidence="1">
    <location>
        <begin position="88"/>
        <end position="111"/>
    </location>
</feature>
<dbReference type="Proteomes" id="UP000028549">
    <property type="component" value="Unassembled WGS sequence"/>
</dbReference>
<gene>
    <name evidence="2" type="ORF">GS18_0202695</name>
</gene>
<dbReference type="RefSeq" id="WP_029565430.1">
    <property type="nucleotide sequence ID" value="NZ_JNVC02000001.1"/>
</dbReference>
<proteinExistence type="predicted"/>
<dbReference type="AlphaFoldDB" id="A0A084H2R1"/>
<dbReference type="Pfam" id="PF13045">
    <property type="entry name" value="DUF3905"/>
    <property type="match status" value="1"/>
</dbReference>
<sequence>MSEKDEFTMDETMPHQASAPSFKGTGITMKKPFINEYGVLIGDSFYDSKQSPLNQWSDDVDPSIMAGDQWVHPTNDIGWNTPENRELLESKKKPDGFPFTHPDKDAGYGQD</sequence>
<evidence type="ECO:0000313" key="3">
    <source>
        <dbReference type="Proteomes" id="UP000028549"/>
    </source>
</evidence>
<reference evidence="2 3" key="1">
    <citation type="journal article" date="2005" name="Int. J. Syst. Evol. Microbiol.">
        <title>Bacillus cibi sp. nov., isolated from jeotgal, a traditional Korean fermented seafood.</title>
        <authorList>
            <person name="Yoon J.H."/>
            <person name="Lee C.H."/>
            <person name="Oh T.K."/>
        </authorList>
    </citation>
    <scope>NUCLEOTIDE SEQUENCE [LARGE SCALE GENOMIC DNA]</scope>
    <source>
        <strain evidence="2 3">DSM 16189</strain>
    </source>
</reference>
<feature type="region of interest" description="Disordered" evidence="1">
    <location>
        <begin position="1"/>
        <end position="25"/>
    </location>
</feature>
<organism evidence="2 3">
    <name type="scientific">Metabacillus indicus</name>
    <name type="common">Bacillus indicus</name>
    <dbReference type="NCBI Taxonomy" id="246786"/>
    <lineage>
        <taxon>Bacteria</taxon>
        <taxon>Bacillati</taxon>
        <taxon>Bacillota</taxon>
        <taxon>Bacilli</taxon>
        <taxon>Bacillales</taxon>
        <taxon>Bacillaceae</taxon>
        <taxon>Metabacillus</taxon>
    </lineage>
</organism>
<accession>A0A084H2R1</accession>
<comment type="caution">
    <text evidence="2">The sequence shown here is derived from an EMBL/GenBank/DDBJ whole genome shotgun (WGS) entry which is preliminary data.</text>
</comment>
<evidence type="ECO:0000256" key="1">
    <source>
        <dbReference type="SAM" id="MobiDB-lite"/>
    </source>
</evidence>
<dbReference type="InterPro" id="IPR024999">
    <property type="entry name" value="DUF3905"/>
</dbReference>
<name>A0A084H2R1_METID</name>
<evidence type="ECO:0008006" key="4">
    <source>
        <dbReference type="Google" id="ProtNLM"/>
    </source>
</evidence>
<protein>
    <recommendedName>
        <fullName evidence="4">DUF3905 domain-containing protein</fullName>
    </recommendedName>
</protein>